<evidence type="ECO:0000313" key="8">
    <source>
        <dbReference type="EMBL" id="KAK3497922.1"/>
    </source>
</evidence>
<dbReference type="Pfam" id="PF08240">
    <property type="entry name" value="ADH_N"/>
    <property type="match status" value="1"/>
</dbReference>
<name>A0AAJ0IDZ1_9PEZI</name>
<dbReference type="PROSITE" id="PS00059">
    <property type="entry name" value="ADH_ZINC"/>
    <property type="match status" value="1"/>
</dbReference>
<dbReference type="InterPro" id="IPR002328">
    <property type="entry name" value="ADH_Zn_CS"/>
</dbReference>
<feature type="domain" description="Enoyl reductase (ER)" evidence="7">
    <location>
        <begin position="17"/>
        <end position="396"/>
    </location>
</feature>
<dbReference type="InterPro" id="IPR013149">
    <property type="entry name" value="ADH-like_C"/>
</dbReference>
<dbReference type="FunFam" id="3.40.50.720:FF:000003">
    <property type="entry name" value="S-(hydroxymethyl)glutathione dehydrogenase"/>
    <property type="match status" value="1"/>
</dbReference>
<proteinExistence type="inferred from homology"/>
<organism evidence="8 9">
    <name type="scientific">Neurospora hispaniola</name>
    <dbReference type="NCBI Taxonomy" id="588809"/>
    <lineage>
        <taxon>Eukaryota</taxon>
        <taxon>Fungi</taxon>
        <taxon>Dikarya</taxon>
        <taxon>Ascomycota</taxon>
        <taxon>Pezizomycotina</taxon>
        <taxon>Sordariomycetes</taxon>
        <taxon>Sordariomycetidae</taxon>
        <taxon>Sordariales</taxon>
        <taxon>Sordariaceae</taxon>
        <taxon>Neurospora</taxon>
    </lineage>
</organism>
<evidence type="ECO:0000313" key="9">
    <source>
        <dbReference type="Proteomes" id="UP001285908"/>
    </source>
</evidence>
<keyword evidence="3 6" id="KW-0479">Metal-binding</keyword>
<dbReference type="CDD" id="cd08278">
    <property type="entry name" value="benzyl_alcohol_DH"/>
    <property type="match status" value="1"/>
</dbReference>
<dbReference type="InterPro" id="IPR013154">
    <property type="entry name" value="ADH-like_N"/>
</dbReference>
<dbReference type="Gene3D" id="3.90.180.10">
    <property type="entry name" value="Medium-chain alcohol dehydrogenases, catalytic domain"/>
    <property type="match status" value="1"/>
</dbReference>
<dbReference type="Pfam" id="PF00107">
    <property type="entry name" value="ADH_zinc_N"/>
    <property type="match status" value="1"/>
</dbReference>
<sequence length="398" mass="42302">MAAPRTTTALVVPELNGQFELQEVRLNDIQPDEVLVEIEAFGICHTDLSCATALLPCRPGAVLGHEGAGKVLSVGSSSTTHLSPGDSVLLSFSHCESCPPCLSGHPAYCHSFNARNFSGCRPLPVLPDGSVDSASLKDDPFTDPSYATFFSTKDDGKPLFSQFFGQSSFARHTLVHKSCCVKVPPGTNLPLYAPMGCGMQTGAGAVLHSLGVKAGSSIAVFGVGSVGMAAVMAAAHIAKAKTIIAIDLQESRLELAKKLGATHAVLSSRVRQDIKKEVRRICPPVGVDYAVDCTGSMYVIRCMIEALATRGRAATVGAPGFGKVVAVDVMEHLTYGKEYVGSCEGDSLPKEFIPFLIDQHAKGNFPMDQLVTFYDVKDYKQALEDSHNGKAIKAVLKW</sequence>
<dbReference type="SUPFAM" id="SSF50129">
    <property type="entry name" value="GroES-like"/>
    <property type="match status" value="1"/>
</dbReference>
<dbReference type="PANTHER" id="PTHR43350">
    <property type="entry name" value="NAD-DEPENDENT ALCOHOL DEHYDROGENASE"/>
    <property type="match status" value="1"/>
</dbReference>
<dbReference type="RefSeq" id="XP_062696186.1">
    <property type="nucleotide sequence ID" value="XM_062842058.1"/>
</dbReference>
<evidence type="ECO:0000256" key="6">
    <source>
        <dbReference type="RuleBase" id="RU361277"/>
    </source>
</evidence>
<accession>A0AAJ0IDZ1</accession>
<evidence type="ECO:0000256" key="5">
    <source>
        <dbReference type="ARBA" id="ARBA00023002"/>
    </source>
</evidence>
<dbReference type="GO" id="GO:0016491">
    <property type="term" value="F:oxidoreductase activity"/>
    <property type="evidence" value="ECO:0007669"/>
    <property type="project" value="UniProtKB-KW"/>
</dbReference>
<comment type="similarity">
    <text evidence="2 6">Belongs to the zinc-containing alcohol dehydrogenase family.</text>
</comment>
<dbReference type="GeneID" id="87879680"/>
<gene>
    <name evidence="8" type="ORF">B0T23DRAFT_96504</name>
</gene>
<dbReference type="Gene3D" id="3.40.50.720">
    <property type="entry name" value="NAD(P)-binding Rossmann-like Domain"/>
    <property type="match status" value="1"/>
</dbReference>
<dbReference type="InterPro" id="IPR020843">
    <property type="entry name" value="ER"/>
</dbReference>
<dbReference type="EMBL" id="JAULSX010000002">
    <property type="protein sequence ID" value="KAK3497922.1"/>
    <property type="molecule type" value="Genomic_DNA"/>
</dbReference>
<evidence type="ECO:0000256" key="2">
    <source>
        <dbReference type="ARBA" id="ARBA00008072"/>
    </source>
</evidence>
<evidence type="ECO:0000256" key="3">
    <source>
        <dbReference type="ARBA" id="ARBA00022723"/>
    </source>
</evidence>
<dbReference type="SMART" id="SM00829">
    <property type="entry name" value="PKS_ER"/>
    <property type="match status" value="1"/>
</dbReference>
<dbReference type="GO" id="GO:0008270">
    <property type="term" value="F:zinc ion binding"/>
    <property type="evidence" value="ECO:0007669"/>
    <property type="project" value="InterPro"/>
</dbReference>
<evidence type="ECO:0000256" key="4">
    <source>
        <dbReference type="ARBA" id="ARBA00022833"/>
    </source>
</evidence>
<dbReference type="PANTHER" id="PTHR43350:SF11">
    <property type="entry name" value="ENOYL REDUCTASE (ER) DOMAIN-CONTAINING PROTEIN"/>
    <property type="match status" value="1"/>
</dbReference>
<comment type="cofactor">
    <cofactor evidence="1 6">
        <name>Zn(2+)</name>
        <dbReference type="ChEBI" id="CHEBI:29105"/>
    </cofactor>
</comment>
<dbReference type="InterPro" id="IPR011032">
    <property type="entry name" value="GroES-like_sf"/>
</dbReference>
<keyword evidence="4 6" id="KW-0862">Zinc</keyword>
<evidence type="ECO:0000256" key="1">
    <source>
        <dbReference type="ARBA" id="ARBA00001947"/>
    </source>
</evidence>
<dbReference type="InterPro" id="IPR036291">
    <property type="entry name" value="NAD(P)-bd_dom_sf"/>
</dbReference>
<reference evidence="8 9" key="1">
    <citation type="journal article" date="2023" name="Mol. Phylogenet. Evol.">
        <title>Genome-scale phylogeny and comparative genomics of the fungal order Sordariales.</title>
        <authorList>
            <person name="Hensen N."/>
            <person name="Bonometti L."/>
            <person name="Westerberg I."/>
            <person name="Brannstrom I.O."/>
            <person name="Guillou S."/>
            <person name="Cros-Aarteil S."/>
            <person name="Calhoun S."/>
            <person name="Haridas S."/>
            <person name="Kuo A."/>
            <person name="Mondo S."/>
            <person name="Pangilinan J."/>
            <person name="Riley R."/>
            <person name="LaButti K."/>
            <person name="Andreopoulos B."/>
            <person name="Lipzen A."/>
            <person name="Chen C."/>
            <person name="Yan M."/>
            <person name="Daum C."/>
            <person name="Ng V."/>
            <person name="Clum A."/>
            <person name="Steindorff A."/>
            <person name="Ohm R.A."/>
            <person name="Martin F."/>
            <person name="Silar P."/>
            <person name="Natvig D.O."/>
            <person name="Lalanne C."/>
            <person name="Gautier V."/>
            <person name="Ament-Velasquez S.L."/>
            <person name="Kruys A."/>
            <person name="Hutchinson M.I."/>
            <person name="Powell A.J."/>
            <person name="Barry K."/>
            <person name="Miller A.N."/>
            <person name="Grigoriev I.V."/>
            <person name="Debuchy R."/>
            <person name="Gladieux P."/>
            <person name="Hiltunen Thoren M."/>
            <person name="Johannesson H."/>
        </authorList>
    </citation>
    <scope>NUCLEOTIDE SEQUENCE [LARGE SCALE GENOMIC DNA]</scope>
    <source>
        <strain evidence="8 9">FGSC 10403</strain>
    </source>
</reference>
<dbReference type="SUPFAM" id="SSF51735">
    <property type="entry name" value="NAD(P)-binding Rossmann-fold domains"/>
    <property type="match status" value="1"/>
</dbReference>
<dbReference type="AlphaFoldDB" id="A0AAJ0IDZ1"/>
<evidence type="ECO:0000259" key="7">
    <source>
        <dbReference type="SMART" id="SM00829"/>
    </source>
</evidence>
<comment type="caution">
    <text evidence="8">The sequence shown here is derived from an EMBL/GenBank/DDBJ whole genome shotgun (WGS) entry which is preliminary data.</text>
</comment>
<protein>
    <submittedName>
        <fullName evidence="8">GroES-like protein</fullName>
    </submittedName>
</protein>
<keyword evidence="5" id="KW-0560">Oxidoreductase</keyword>
<keyword evidence="9" id="KW-1185">Reference proteome</keyword>
<dbReference type="Proteomes" id="UP001285908">
    <property type="component" value="Unassembled WGS sequence"/>
</dbReference>